<evidence type="ECO:0000256" key="8">
    <source>
        <dbReference type="ARBA" id="ARBA00034617"/>
    </source>
</evidence>
<proteinExistence type="inferred from homology"/>
<evidence type="ECO:0000256" key="1">
    <source>
        <dbReference type="ARBA" id="ARBA00009922"/>
    </source>
</evidence>
<name>A0A0E9NN76_SAICN</name>
<evidence type="ECO:0000256" key="9">
    <source>
        <dbReference type="ARBA" id="ARBA00034808"/>
    </source>
</evidence>
<protein>
    <recommendedName>
        <fullName evidence="9">DNA 3'-5' helicase</fullName>
        <ecNumber evidence="9">5.6.2.4</ecNumber>
    </recommendedName>
</protein>
<dbReference type="AlphaFoldDB" id="A0A0E9NN76"/>
<keyword evidence="2 11" id="KW-0547">Nucleotide-binding</keyword>
<evidence type="ECO:0000259" key="14">
    <source>
        <dbReference type="PROSITE" id="PS51217"/>
    </source>
</evidence>
<comment type="caution">
    <text evidence="15">The sequence shown here is derived from an EMBL/GenBank/DDBJ whole genome shotgun (WGS) entry which is preliminary data.</text>
</comment>
<feature type="region of interest" description="Disordered" evidence="12">
    <location>
        <begin position="815"/>
        <end position="878"/>
    </location>
</feature>
<dbReference type="EC" id="5.6.2.4" evidence="9"/>
<dbReference type="OrthoDB" id="1470711at2759"/>
<evidence type="ECO:0000256" key="7">
    <source>
        <dbReference type="ARBA" id="ARBA00023235"/>
    </source>
</evidence>
<dbReference type="GO" id="GO:0016787">
    <property type="term" value="F:hydrolase activity"/>
    <property type="evidence" value="ECO:0007669"/>
    <property type="project" value="UniProtKB-UniRule"/>
</dbReference>
<keyword evidence="7" id="KW-0413">Isomerase</keyword>
<dbReference type="PANTHER" id="PTHR11070">
    <property type="entry name" value="UVRD / RECB / PCRA DNA HELICASE FAMILY MEMBER"/>
    <property type="match status" value="1"/>
</dbReference>
<dbReference type="GO" id="GO:0000725">
    <property type="term" value="P:recombinational repair"/>
    <property type="evidence" value="ECO:0007669"/>
    <property type="project" value="TreeGrafter"/>
</dbReference>
<dbReference type="InterPro" id="IPR014016">
    <property type="entry name" value="UvrD-like_ATP-bd"/>
</dbReference>
<evidence type="ECO:0000313" key="16">
    <source>
        <dbReference type="Proteomes" id="UP000033140"/>
    </source>
</evidence>
<dbReference type="InterPro" id="IPR013986">
    <property type="entry name" value="DExx_box_DNA_helicase_dom_sf"/>
</dbReference>
<dbReference type="Gene3D" id="1.10.486.10">
    <property type="entry name" value="PCRA, domain 4"/>
    <property type="match status" value="1"/>
</dbReference>
<dbReference type="InterPro" id="IPR027417">
    <property type="entry name" value="P-loop_NTPase"/>
</dbReference>
<sequence length="1009" mass="112059">MLRPRSRRLCSSCLQPAQPFLIRLNVFASSNSQLLHRPFSSTRRSYVKSSGKNLGAKLLLRPEEMFDGPQYPHLDSLNASQLTAATYDPELYPVLQILAGPGSGKTRVLTTRVAHLLLHHGLSPSSIIVATFTNKAAKEMKERIHRILGVENSGLILGTFHSVACRYLKKYGDHIKLEKDFGIADATQTTTLMKMAIKQADSEISDKIAKNRISQLKSKGLTWQQHAEDEARKRRSSKLPHYAGNSKSDNDVVDVYREYETLLKQQNLFDFDDILIKCLDLLKARPQCVGNIQHVLVDEYQDTNFVQYELMRLFAQKANRITIVGDPDQSIYGFRSADITNLEKMSTHYRDHSVTVINLEDNYRSSGAILELASQVISQDRSRPQKQLMPNRPDGPKPVLRVLADATLESEWIAREIKRVIACTGGMITYNDVVVLLRSARPTLMRLETAFTHAGIPFHVVGSFEFFQRKEVQDILAYLRVVQSSSDLASFTRVINVPARSLGPKALEKLLAQAQTRGLPVFEAANRAAKGELGFASTALKSLQDFASVINKARAMANNNASVEELIKFITANINYREYLEKTYKKDGEEGYLEKWANVEELSIYADQVSAAIAEDLPDVEGIDGNIADMSNLEVFLSGVSLVSDRVEKGGEAIQRVTVSTIHASKGLEWPVVFIPAVFDGSIPNSRAEDQDEERRILYVGQTRAQALLYHSYPETSTNYGQQEDARVSRFLNDVRERKLLQARGPSFAGGLAAEVSRLLDRPMPSLEKIEEMTSRLSSVEDEGLGGAPSPVRGRRNSFGQNIFRRFSPERAVRHQYSTVSSSTDGISHEQSGFMSSRTALNQLPVEPLSAGNNRRASSSDRREKPITLKKQKTDPKQGVLADWLGAKQQVKAPSHGQAAMPPPVIDLTEEDLPLPTPLGRVETVTTTIGEERYVLLSSSPPRESPVVSRSRVVSKGLQHTKMTYTVPAPAPAQPRPTLPQGTSLPGNTGLRKPGKRLGMGRPKPWGSK</sequence>
<dbReference type="Proteomes" id="UP000033140">
    <property type="component" value="Unassembled WGS sequence"/>
</dbReference>
<reference evidence="15 16" key="1">
    <citation type="journal article" date="2011" name="J. Gen. Appl. Microbiol.">
        <title>Draft genome sequencing of the enigmatic yeast Saitoella complicata.</title>
        <authorList>
            <person name="Nishida H."/>
            <person name="Hamamoto M."/>
            <person name="Sugiyama J."/>
        </authorList>
    </citation>
    <scope>NUCLEOTIDE SEQUENCE [LARGE SCALE GENOMIC DNA]</scope>
    <source>
        <strain evidence="15 16">NRRL Y-17804</strain>
    </source>
</reference>
<accession>A0A0E9NN76</accession>
<dbReference type="GO" id="GO:0003677">
    <property type="term" value="F:DNA binding"/>
    <property type="evidence" value="ECO:0007669"/>
    <property type="project" value="UniProtKB-KW"/>
</dbReference>
<dbReference type="Pfam" id="PF13361">
    <property type="entry name" value="UvrD_C"/>
    <property type="match status" value="1"/>
</dbReference>
<keyword evidence="6" id="KW-0238">DNA-binding</keyword>
<feature type="region of interest" description="Disordered" evidence="12">
    <location>
        <begin position="959"/>
        <end position="1009"/>
    </location>
</feature>
<evidence type="ECO:0000256" key="4">
    <source>
        <dbReference type="ARBA" id="ARBA00022806"/>
    </source>
</evidence>
<comment type="catalytic activity">
    <reaction evidence="8">
        <text>Couples ATP hydrolysis with the unwinding of duplex DNA by translocating in the 3'-5' direction.</text>
        <dbReference type="EC" id="5.6.2.4"/>
    </reaction>
</comment>
<evidence type="ECO:0000256" key="3">
    <source>
        <dbReference type="ARBA" id="ARBA00022801"/>
    </source>
</evidence>
<keyword evidence="5 11" id="KW-0067">ATP-binding</keyword>
<comment type="catalytic activity">
    <reaction evidence="10">
        <text>ATP + H2O = ADP + phosphate + H(+)</text>
        <dbReference type="Rhea" id="RHEA:13065"/>
        <dbReference type="ChEBI" id="CHEBI:15377"/>
        <dbReference type="ChEBI" id="CHEBI:15378"/>
        <dbReference type="ChEBI" id="CHEBI:30616"/>
        <dbReference type="ChEBI" id="CHEBI:43474"/>
        <dbReference type="ChEBI" id="CHEBI:456216"/>
        <dbReference type="EC" id="5.6.2.4"/>
    </reaction>
</comment>
<keyword evidence="16" id="KW-1185">Reference proteome</keyword>
<feature type="region of interest" description="Disordered" evidence="12">
    <location>
        <begin position="775"/>
        <end position="799"/>
    </location>
</feature>
<dbReference type="PROSITE" id="PS51198">
    <property type="entry name" value="UVRD_HELICASE_ATP_BIND"/>
    <property type="match status" value="1"/>
</dbReference>
<keyword evidence="3 11" id="KW-0378">Hydrolase</keyword>
<dbReference type="SUPFAM" id="SSF52540">
    <property type="entry name" value="P-loop containing nucleoside triphosphate hydrolases"/>
    <property type="match status" value="1"/>
</dbReference>
<dbReference type="PROSITE" id="PS51217">
    <property type="entry name" value="UVRD_HELICASE_CTER"/>
    <property type="match status" value="1"/>
</dbReference>
<feature type="region of interest" description="Disordered" evidence="12">
    <location>
        <begin position="220"/>
        <end position="247"/>
    </location>
</feature>
<evidence type="ECO:0000313" key="15">
    <source>
        <dbReference type="EMBL" id="GAO51289.1"/>
    </source>
</evidence>
<dbReference type="Gene3D" id="1.10.10.160">
    <property type="match status" value="1"/>
</dbReference>
<dbReference type="CDD" id="cd17932">
    <property type="entry name" value="DEXQc_UvrD"/>
    <property type="match status" value="1"/>
</dbReference>
<dbReference type="RefSeq" id="XP_019022289.1">
    <property type="nucleotide sequence ID" value="XM_019166345.1"/>
</dbReference>
<dbReference type="EMBL" id="BACD03000044">
    <property type="protein sequence ID" value="GAO51289.1"/>
    <property type="molecule type" value="Genomic_DNA"/>
</dbReference>
<dbReference type="InterPro" id="IPR014017">
    <property type="entry name" value="DNA_helicase_UvrD-like_C"/>
</dbReference>
<dbReference type="Gene3D" id="3.40.50.300">
    <property type="entry name" value="P-loop containing nucleotide triphosphate hydrolases"/>
    <property type="match status" value="2"/>
</dbReference>
<evidence type="ECO:0000256" key="12">
    <source>
        <dbReference type="SAM" id="MobiDB-lite"/>
    </source>
</evidence>
<reference evidence="15 16" key="3">
    <citation type="journal article" date="2015" name="Genome Announc.">
        <title>Draft Genome Sequence of the Archiascomycetous Yeast Saitoella complicata.</title>
        <authorList>
            <person name="Yamauchi K."/>
            <person name="Kondo S."/>
            <person name="Hamamoto M."/>
            <person name="Takahashi Y."/>
            <person name="Ogura Y."/>
            <person name="Hayashi T."/>
            <person name="Nishida H."/>
        </authorList>
    </citation>
    <scope>NUCLEOTIDE SEQUENCE [LARGE SCALE GENOMIC DNA]</scope>
    <source>
        <strain evidence="15 16">NRRL Y-17804</strain>
    </source>
</reference>
<evidence type="ECO:0000256" key="6">
    <source>
        <dbReference type="ARBA" id="ARBA00023125"/>
    </source>
</evidence>
<dbReference type="Pfam" id="PF00580">
    <property type="entry name" value="UvrD-helicase"/>
    <property type="match status" value="1"/>
</dbReference>
<keyword evidence="4 11" id="KW-0347">Helicase</keyword>
<evidence type="ECO:0000256" key="5">
    <source>
        <dbReference type="ARBA" id="ARBA00022840"/>
    </source>
</evidence>
<dbReference type="OMA" id="HCANILI"/>
<comment type="similarity">
    <text evidence="1">Belongs to the helicase family. UvrD subfamily.</text>
</comment>
<feature type="compositionally biased region" description="Polar residues" evidence="12">
    <location>
        <begin position="816"/>
        <end position="842"/>
    </location>
</feature>
<feature type="compositionally biased region" description="Pro residues" evidence="12">
    <location>
        <begin position="969"/>
        <end position="978"/>
    </location>
</feature>
<organism evidence="15 16">
    <name type="scientific">Saitoella complicata (strain BCRC 22490 / CBS 7301 / JCM 7358 / NBRC 10748 / NRRL Y-17804)</name>
    <dbReference type="NCBI Taxonomy" id="698492"/>
    <lineage>
        <taxon>Eukaryota</taxon>
        <taxon>Fungi</taxon>
        <taxon>Dikarya</taxon>
        <taxon>Ascomycota</taxon>
        <taxon>Taphrinomycotina</taxon>
        <taxon>Taphrinomycotina incertae sedis</taxon>
        <taxon>Saitoella</taxon>
    </lineage>
</organism>
<dbReference type="GO" id="GO:0005524">
    <property type="term" value="F:ATP binding"/>
    <property type="evidence" value="ECO:0007669"/>
    <property type="project" value="UniProtKB-UniRule"/>
</dbReference>
<gene>
    <name evidence="15" type="ORF">G7K_5394-t1</name>
</gene>
<feature type="domain" description="UvrD-like helicase C-terminal" evidence="14">
    <location>
        <begin position="367"/>
        <end position="667"/>
    </location>
</feature>
<dbReference type="GO" id="GO:0005634">
    <property type="term" value="C:nucleus"/>
    <property type="evidence" value="ECO:0007669"/>
    <property type="project" value="TreeGrafter"/>
</dbReference>
<reference evidence="15 16" key="2">
    <citation type="journal article" date="2014" name="J. Gen. Appl. Microbiol.">
        <title>The early diverging ascomycetous budding yeast Saitoella complicata has three histone deacetylases belonging to the Clr6, Hos2, and Rpd3 lineages.</title>
        <authorList>
            <person name="Nishida H."/>
            <person name="Matsumoto T."/>
            <person name="Kondo S."/>
            <person name="Hamamoto M."/>
            <person name="Yoshikawa H."/>
        </authorList>
    </citation>
    <scope>NUCLEOTIDE SEQUENCE [LARGE SCALE GENOMIC DNA]</scope>
    <source>
        <strain evidence="15 16">NRRL Y-17804</strain>
    </source>
</reference>
<feature type="domain" description="UvrD-like helicase ATP-binding" evidence="13">
    <location>
        <begin position="78"/>
        <end position="366"/>
    </location>
</feature>
<dbReference type="InterPro" id="IPR000212">
    <property type="entry name" value="DNA_helicase_UvrD/REP"/>
</dbReference>
<dbReference type="PANTHER" id="PTHR11070:SF2">
    <property type="entry name" value="ATP-DEPENDENT DNA HELICASE SRS2"/>
    <property type="match status" value="1"/>
</dbReference>
<evidence type="ECO:0000259" key="13">
    <source>
        <dbReference type="PROSITE" id="PS51198"/>
    </source>
</evidence>
<dbReference type="GO" id="GO:0043138">
    <property type="term" value="F:3'-5' DNA helicase activity"/>
    <property type="evidence" value="ECO:0007669"/>
    <property type="project" value="UniProtKB-EC"/>
</dbReference>
<feature type="compositionally biased region" description="Basic and acidic residues" evidence="12">
    <location>
        <begin position="858"/>
        <end position="876"/>
    </location>
</feature>
<feature type="binding site" evidence="11">
    <location>
        <begin position="99"/>
        <end position="106"/>
    </location>
    <ligand>
        <name>ATP</name>
        <dbReference type="ChEBI" id="CHEBI:30616"/>
    </ligand>
</feature>
<evidence type="ECO:0000256" key="11">
    <source>
        <dbReference type="PROSITE-ProRule" id="PRU00560"/>
    </source>
</evidence>
<dbReference type="STRING" id="698492.A0A0E9NN76"/>
<evidence type="ECO:0000256" key="2">
    <source>
        <dbReference type="ARBA" id="ARBA00022741"/>
    </source>
</evidence>
<evidence type="ECO:0000256" key="10">
    <source>
        <dbReference type="ARBA" id="ARBA00048988"/>
    </source>
</evidence>